<dbReference type="InterPro" id="IPR057125">
    <property type="entry name" value="NXF1/2/3/5-like_LRR"/>
</dbReference>
<comment type="subcellular location">
    <subcellularLocation>
        <location evidence="1">Cytoplasm</location>
        <location evidence="1">Cytoskeleton</location>
        <location evidence="1">Cilium axoneme</location>
    </subcellularLocation>
</comment>
<sequence length="746" mass="78454">MYDNRVVYVKGLLPLTALRSLDLSGNRIEHIEGVSHLKQLSTLRLSNNRITELGGLEKLPSLEILDVSYNRVQRMERLQGCTGLKELALNGNQITAIEGLGRCSLLAELALSGNRLTSLKGLKEVASSLDILWVNDNLLESLRGIPESLPKLTELNIAGNKLTSLQPLERCCPALELLDVSRNKLASIRRLAAALSPLEELAEVKADSNPFCHQPEGQAPYRERAIQALPRLQYLDDLEITDGERESADRLGCESRVGSCDGLRQPPGPAVKTVPGIREGGDAGEPPGSRPSSTGSETPSGQRHSRPRAAAGGSRPGTPSFRQLEGAGPLGRPSTPRTPGRPATPAQGSGTPLMMQRPPSARRGGAASLPTAEQYEASLLQFTATMEEYQVQMQDVVRQLRASLAQGLPEATAAIRADGMRGPEGSVTAALPQPPQLPTFEAHSDAESAMKRVARAEGAGQIDRGRNPAGAAAAGSRPASVTGLVEAIPDKADKLMGEFSRLFPAEELPVACPPHRRSGRQHSEGEPAPAPPPSWPQANRMDGYPAPSGFTRLNMDDLEEDEPSLTGAEEPNGARLSQGGSAPEQRALAGSETGKKQSVGGQSSSDLLSRLDALQQMVLEYSEPEVPPEGTAALGAASAACEEPPGHGGSHALEERLDGGAKEGSDSPSSSAVGAAYTRFRLPGEGSRQLKGPSHVSQCLGMASGRPLSGGRMPSAIAGRGEGGADTQVPAKLKKRAAGGVLCRVD</sequence>
<proteinExistence type="predicted"/>
<dbReference type="InterPro" id="IPR001611">
    <property type="entry name" value="Leu-rich_rpt"/>
</dbReference>
<feature type="compositionally biased region" description="Low complexity" evidence="5">
    <location>
        <begin position="467"/>
        <end position="480"/>
    </location>
</feature>
<feature type="coiled-coil region" evidence="4">
    <location>
        <begin position="372"/>
        <end position="406"/>
    </location>
</feature>
<dbReference type="AlphaFoldDB" id="A0A061QNA2"/>
<feature type="compositionally biased region" description="Low complexity" evidence="5">
    <location>
        <begin position="596"/>
        <end position="616"/>
    </location>
</feature>
<evidence type="ECO:0000313" key="7">
    <source>
        <dbReference type="EMBL" id="JAC59866.1"/>
    </source>
</evidence>
<dbReference type="InterPro" id="IPR032675">
    <property type="entry name" value="LRR_dom_sf"/>
</dbReference>
<dbReference type="SMART" id="SM00369">
    <property type="entry name" value="LRR_TYP"/>
    <property type="match status" value="6"/>
</dbReference>
<organism evidence="7">
    <name type="scientific">Tetraselmis sp. GSL018</name>
    <dbReference type="NCBI Taxonomy" id="582737"/>
    <lineage>
        <taxon>Eukaryota</taxon>
        <taxon>Viridiplantae</taxon>
        <taxon>Chlorophyta</taxon>
        <taxon>core chlorophytes</taxon>
        <taxon>Chlorodendrophyceae</taxon>
        <taxon>Chlorodendrales</taxon>
        <taxon>Chlorodendraceae</taxon>
        <taxon>Tetraselmis</taxon>
    </lineage>
</organism>
<protein>
    <submittedName>
        <fullName evidence="7">Leucine-rich protein</fullName>
    </submittedName>
</protein>
<gene>
    <name evidence="7" type="ORF">TSPGSL018_30428</name>
</gene>
<dbReference type="InterPro" id="IPR050576">
    <property type="entry name" value="Cilia_flagella_integrity"/>
</dbReference>
<feature type="domain" description="NXF1/2/3/5-like leucine-rich repeat" evidence="6">
    <location>
        <begin position="138"/>
        <end position="237"/>
    </location>
</feature>
<dbReference type="SUPFAM" id="SSF52058">
    <property type="entry name" value="L domain-like"/>
    <property type="match status" value="1"/>
</dbReference>
<dbReference type="InterPro" id="IPR003591">
    <property type="entry name" value="Leu-rich_rpt_typical-subtyp"/>
</dbReference>
<dbReference type="GO" id="GO:0005930">
    <property type="term" value="C:axoneme"/>
    <property type="evidence" value="ECO:0007669"/>
    <property type="project" value="UniProtKB-SubCell"/>
</dbReference>
<name>A0A061QNA2_9CHLO</name>
<dbReference type="EMBL" id="GBEZ01027449">
    <property type="protein sequence ID" value="JAC59866.1"/>
    <property type="molecule type" value="Transcribed_RNA"/>
</dbReference>
<feature type="region of interest" description="Disordered" evidence="5">
    <location>
        <begin position="245"/>
        <end position="370"/>
    </location>
</feature>
<feature type="region of interest" description="Disordered" evidence="5">
    <location>
        <begin position="510"/>
        <end position="746"/>
    </location>
</feature>
<evidence type="ECO:0000256" key="3">
    <source>
        <dbReference type="ARBA" id="ARBA00022737"/>
    </source>
</evidence>
<evidence type="ECO:0000256" key="1">
    <source>
        <dbReference type="ARBA" id="ARBA00004430"/>
    </source>
</evidence>
<accession>A0A061QNA2</accession>
<dbReference type="Pfam" id="PF24048">
    <property type="entry name" value="LRR_NXF1-5"/>
    <property type="match status" value="1"/>
</dbReference>
<dbReference type="PROSITE" id="PS51450">
    <property type="entry name" value="LRR"/>
    <property type="match status" value="4"/>
</dbReference>
<dbReference type="PANTHER" id="PTHR45973:SF34">
    <property type="entry name" value="PROTEIN PHOSPHATASE 1 REGULATORY SUBUNIT 42"/>
    <property type="match status" value="1"/>
</dbReference>
<dbReference type="SMART" id="SM00364">
    <property type="entry name" value="LRR_BAC"/>
    <property type="match status" value="5"/>
</dbReference>
<feature type="compositionally biased region" description="Polar residues" evidence="5">
    <location>
        <begin position="290"/>
        <end position="302"/>
    </location>
</feature>
<reference evidence="7" key="1">
    <citation type="submission" date="2014-05" db="EMBL/GenBank/DDBJ databases">
        <title>The transcriptome of the halophilic microalga Tetraselmis sp. GSL018 isolated from the Great Salt Lake, Utah.</title>
        <authorList>
            <person name="Jinkerson R.E."/>
            <person name="D'Adamo S."/>
            <person name="Posewitz M.C."/>
        </authorList>
    </citation>
    <scope>NUCLEOTIDE SEQUENCE</scope>
    <source>
        <strain evidence="7">GSL018</strain>
    </source>
</reference>
<keyword evidence="2" id="KW-0433">Leucine-rich repeat</keyword>
<dbReference type="Pfam" id="PF13855">
    <property type="entry name" value="LRR_8"/>
    <property type="match status" value="1"/>
</dbReference>
<keyword evidence="4" id="KW-0175">Coiled coil</keyword>
<feature type="region of interest" description="Disordered" evidence="5">
    <location>
        <begin position="420"/>
        <end position="480"/>
    </location>
</feature>
<evidence type="ECO:0000256" key="4">
    <source>
        <dbReference type="SAM" id="Coils"/>
    </source>
</evidence>
<feature type="compositionally biased region" description="Basic and acidic residues" evidence="5">
    <location>
        <begin position="652"/>
        <end position="665"/>
    </location>
</feature>
<dbReference type="PANTHER" id="PTHR45973">
    <property type="entry name" value="PROTEIN PHOSPHATASE 1 REGULATORY SUBUNIT SDS22-RELATED"/>
    <property type="match status" value="1"/>
</dbReference>
<feature type="compositionally biased region" description="Low complexity" evidence="5">
    <location>
        <begin position="330"/>
        <end position="345"/>
    </location>
</feature>
<evidence type="ECO:0000259" key="6">
    <source>
        <dbReference type="Pfam" id="PF24048"/>
    </source>
</evidence>
<evidence type="ECO:0000256" key="5">
    <source>
        <dbReference type="SAM" id="MobiDB-lite"/>
    </source>
</evidence>
<dbReference type="SMART" id="SM00365">
    <property type="entry name" value="LRR_SD22"/>
    <property type="match status" value="7"/>
</dbReference>
<evidence type="ECO:0000256" key="2">
    <source>
        <dbReference type="ARBA" id="ARBA00022614"/>
    </source>
</evidence>
<keyword evidence="3" id="KW-0677">Repeat</keyword>
<dbReference type="Gene3D" id="3.80.10.10">
    <property type="entry name" value="Ribonuclease Inhibitor"/>
    <property type="match status" value="2"/>
</dbReference>